<dbReference type="PROSITE" id="PS50093">
    <property type="entry name" value="PKD"/>
    <property type="match status" value="1"/>
</dbReference>
<dbReference type="EMBL" id="CP001322">
    <property type="protein sequence ID" value="ACL03825.2"/>
    <property type="molecule type" value="Genomic_DNA"/>
</dbReference>
<dbReference type="Gene3D" id="2.60.40.1120">
    <property type="entry name" value="Carboxypeptidase-like, regulatory domain"/>
    <property type="match status" value="1"/>
</dbReference>
<evidence type="ECO:0000313" key="3">
    <source>
        <dbReference type="EMBL" id="ACL03825.2"/>
    </source>
</evidence>
<dbReference type="Pfam" id="PF07494">
    <property type="entry name" value="Reg_prop"/>
    <property type="match status" value="5"/>
</dbReference>
<dbReference type="GO" id="GO:0008233">
    <property type="term" value="F:peptidase activity"/>
    <property type="evidence" value="ECO:0007669"/>
    <property type="project" value="InterPro"/>
</dbReference>
<dbReference type="GO" id="GO:0000155">
    <property type="term" value="F:phosphorelay sensor kinase activity"/>
    <property type="evidence" value="ECO:0007669"/>
    <property type="project" value="TreeGrafter"/>
</dbReference>
<dbReference type="SUPFAM" id="SSF49299">
    <property type="entry name" value="PKD domain"/>
    <property type="match status" value="1"/>
</dbReference>
<reference evidence="3 4" key="1">
    <citation type="journal article" date="2012" name="Environ. Microbiol.">
        <title>The genome sequence of Desulfatibacillum alkenivorans AK-01: a blueprint for anaerobic alkane oxidation.</title>
        <authorList>
            <person name="Callaghan A.V."/>
            <person name="Morris B.E."/>
            <person name="Pereira I.A."/>
            <person name="McInerney M.J."/>
            <person name="Austin R.N."/>
            <person name="Groves J.T."/>
            <person name="Kukor J.J."/>
            <person name="Suflita J.M."/>
            <person name="Young L.Y."/>
            <person name="Zylstra G.J."/>
            <person name="Wawrik B."/>
        </authorList>
    </citation>
    <scope>NUCLEOTIDE SEQUENCE [LARGE SCALE GENOMIC DNA]</scope>
    <source>
        <strain evidence="3 4">AK-01</strain>
    </source>
</reference>
<dbReference type="eggNOG" id="COG3292">
    <property type="taxonomic scope" value="Bacteria"/>
</dbReference>
<dbReference type="KEGG" id="dal:Dalk_2131_NEW"/>
<dbReference type="InterPro" id="IPR008969">
    <property type="entry name" value="CarboxyPept-like_regulatory"/>
</dbReference>
<dbReference type="PANTHER" id="PTHR43547">
    <property type="entry name" value="TWO-COMPONENT HISTIDINE KINASE"/>
    <property type="match status" value="1"/>
</dbReference>
<dbReference type="InterPro" id="IPR001096">
    <property type="entry name" value="Peptidase_C13"/>
</dbReference>
<evidence type="ECO:0000259" key="2">
    <source>
        <dbReference type="PROSITE" id="PS50093"/>
    </source>
</evidence>
<dbReference type="Pfam" id="PF01650">
    <property type="entry name" value="Peptidase_C13"/>
    <property type="match status" value="1"/>
</dbReference>
<dbReference type="GO" id="GO:0006508">
    <property type="term" value="P:proteolysis"/>
    <property type="evidence" value="ECO:0007669"/>
    <property type="project" value="InterPro"/>
</dbReference>
<keyword evidence="1" id="KW-0597">Phosphoprotein</keyword>
<dbReference type="Gene3D" id="3.40.50.1460">
    <property type="match status" value="1"/>
</dbReference>
<dbReference type="InterPro" id="IPR000601">
    <property type="entry name" value="PKD_dom"/>
</dbReference>
<sequence>MADDLTAQIITDPDQDVLPMEVGFSAQVEGGTPPYSYIWSFGDGGTSSNAEESHYYRESGQYQVSLAIIDSQREYAVNQKSITVSTMVTDYDNATFSYYTCTREISTLVSDVDNLNVMWVGTEGGLVRINFETQEKRFYTQGLPSVDIQALILARDGTVWVGTKYGLAVFNPSTNTWKTITTSDGLPENNIKTLIQTANGELWIGTNNSGIARTNLSLTQWSFYNTLNELPDNQIRAMTQTSDGSIWVGTKVGGVCRLDPNSDQWSIYDTSVGLPGNKILTMLSERSGILWVATDGGLVRMMPDWETWDSYTGLSGEPPFQVRALGQTADGTIWAISSYYGIYRLIEGIFPGSFIYYENSLPSNINALLETNYGVLWAGSNSGLYWINKDTGDGNAYDISGDLPSNCVRSSIQTSDGAIWAATSQGLVRLDSNTKEWIEYGTGASALLQAKDQSIWVGRSGSIAHYNSQMDLWDTYSFDIEPPNSAYSIIQTSDDNILIGTYGGILQFDTDSQEFKLKYDKNSGLPNNAVYRLMEAHDGSLWAGTWGGGGARIEPQNGEWAVLNTSTGFPDDWIGSLYQTVDETIWIGTVNEGLIHLSQDLNTFDIYNIENGLPHNFVRSMLQTDDGSIFIGTCGGGIAVLDPTTNQWETICRDNGLPDDAIMSLMPTIEGGLLVGTNEGGLVRLGFPSSSKSPGKLVLVGGGGAASTNTLWSATQEISESVYRIFHARGFKNTDIYFMSPDKWCDFNGDGFDDHIVDCPAPNEDRDPAVSDVEYAITDWAATNYTEDTPLFVYLIDHGYSDDGVNGPYFQVAPGENLYASQLDAMLDAYEAATGGQVVVINESCYSGEFLSYLKKEGRVIISSTDSSLAHYSAQGENCFSQYFLKNLYNNSSLDQAFSRAVSQLKISEITEDQTPQMDDDADGVSDASDGLLASTIKLGGDFTLGAPWPEILSVEQGAIISGSMVFTTTVSARMQRVWATVQPPGYEVDETGDYGKVDLPFFNLSDPEGDLTYAASYDDFTQTGVYTVTIFAKDQFGNVAGADPLSIPVGLAGKGTVSGNVITILEDYDNISVSAASGAITVSIQGTDYSAKVDSEGDFIIYGVTPGSYTLTFSGLGFDSVSVAGVVVEADGTLTIPDVEVPLSSTVEAVPCDLDGDNKRGLSDAIEIIRELSGTP</sequence>
<dbReference type="Pfam" id="PF13620">
    <property type="entry name" value="CarboxypepD_reg"/>
    <property type="match status" value="1"/>
</dbReference>
<name>B8FF08_DESAL</name>
<dbReference type="Pfam" id="PF18911">
    <property type="entry name" value="PKD_4"/>
    <property type="match status" value="1"/>
</dbReference>
<dbReference type="HOGENOM" id="CLU_272727_0_0_7"/>
<dbReference type="AlphaFoldDB" id="B8FF08"/>
<dbReference type="InterPro" id="IPR035986">
    <property type="entry name" value="PKD_dom_sf"/>
</dbReference>
<evidence type="ECO:0000256" key="1">
    <source>
        <dbReference type="ARBA" id="ARBA00022553"/>
    </source>
</evidence>
<dbReference type="Gene3D" id="2.130.10.10">
    <property type="entry name" value="YVTN repeat-like/Quinoprotein amine dehydrogenase"/>
    <property type="match status" value="3"/>
</dbReference>
<keyword evidence="4" id="KW-1185">Reference proteome</keyword>
<proteinExistence type="predicted"/>
<dbReference type="PANTHER" id="PTHR43547:SF2">
    <property type="entry name" value="HYBRID SIGNAL TRANSDUCTION HISTIDINE KINASE C"/>
    <property type="match status" value="1"/>
</dbReference>
<dbReference type="SUPFAM" id="SSF49464">
    <property type="entry name" value="Carboxypeptidase regulatory domain-like"/>
    <property type="match status" value="1"/>
</dbReference>
<dbReference type="CDD" id="cd00146">
    <property type="entry name" value="PKD"/>
    <property type="match status" value="1"/>
</dbReference>
<dbReference type="Proteomes" id="UP000000739">
    <property type="component" value="Chromosome"/>
</dbReference>
<dbReference type="InterPro" id="IPR011110">
    <property type="entry name" value="Reg_prop"/>
</dbReference>
<accession>B8FF08</accession>
<protein>
    <recommendedName>
        <fullName evidence="2">PKD domain-containing protein</fullName>
    </recommendedName>
</protein>
<dbReference type="eggNOG" id="COG3291">
    <property type="taxonomic scope" value="Bacteria"/>
</dbReference>
<feature type="domain" description="PKD" evidence="2">
    <location>
        <begin position="5"/>
        <end position="91"/>
    </location>
</feature>
<organism evidence="3 4">
    <name type="scientific">Desulfatibacillum aliphaticivorans</name>
    <dbReference type="NCBI Taxonomy" id="218208"/>
    <lineage>
        <taxon>Bacteria</taxon>
        <taxon>Pseudomonadati</taxon>
        <taxon>Thermodesulfobacteriota</taxon>
        <taxon>Desulfobacteria</taxon>
        <taxon>Desulfobacterales</taxon>
        <taxon>Desulfatibacillaceae</taxon>
        <taxon>Desulfatibacillum</taxon>
    </lineage>
</organism>
<dbReference type="SUPFAM" id="SSF63829">
    <property type="entry name" value="Calcium-dependent phosphotriesterase"/>
    <property type="match status" value="3"/>
</dbReference>
<dbReference type="InterPro" id="IPR022409">
    <property type="entry name" value="PKD/Chitinase_dom"/>
</dbReference>
<dbReference type="InterPro" id="IPR015943">
    <property type="entry name" value="WD40/YVTN_repeat-like_dom_sf"/>
</dbReference>
<gene>
    <name evidence="3" type="ORF">Dalk_2131_NEW</name>
</gene>
<dbReference type="SMART" id="SM00089">
    <property type="entry name" value="PKD"/>
    <property type="match status" value="1"/>
</dbReference>
<evidence type="ECO:0000313" key="4">
    <source>
        <dbReference type="Proteomes" id="UP000000739"/>
    </source>
</evidence>